<dbReference type="STRING" id="1391654.AKJ09_10378"/>
<reference evidence="2 3" key="1">
    <citation type="submission" date="2015-08" db="EMBL/GenBank/DDBJ databases">
        <authorList>
            <person name="Babu N.S."/>
            <person name="Beckwith C.J."/>
            <person name="Beseler K.G."/>
            <person name="Brison A."/>
            <person name="Carone J.V."/>
            <person name="Caskin T.P."/>
            <person name="Diamond M."/>
            <person name="Durham M.E."/>
            <person name="Foxe J.M."/>
            <person name="Go M."/>
            <person name="Henderson B.A."/>
            <person name="Jones I.B."/>
            <person name="McGettigan J.A."/>
            <person name="Micheletti S.J."/>
            <person name="Nasrallah M.E."/>
            <person name="Ortiz D."/>
            <person name="Piller C.R."/>
            <person name="Privatt S.R."/>
            <person name="Schneider S.L."/>
            <person name="Sharp S."/>
            <person name="Smith T.C."/>
            <person name="Stanton J.D."/>
            <person name="Ullery H.E."/>
            <person name="Wilson R.J."/>
            <person name="Serrano M.G."/>
            <person name="Buck G."/>
            <person name="Lee V."/>
            <person name="Wang Y."/>
            <person name="Carvalho R."/>
            <person name="Voegtly L."/>
            <person name="Shi R."/>
            <person name="Duckworth R."/>
            <person name="Johnson A."/>
            <person name="Loviza R."/>
            <person name="Walstead R."/>
            <person name="Shah Z."/>
            <person name="Kiflezghi M."/>
            <person name="Wade K."/>
            <person name="Ball S.L."/>
            <person name="Bradley K.W."/>
            <person name="Asai D.J."/>
            <person name="Bowman C.A."/>
            <person name="Russell D.A."/>
            <person name="Pope W.H."/>
            <person name="Jacobs-Sera D."/>
            <person name="Hendrix R.W."/>
            <person name="Hatfull G.F."/>
        </authorList>
    </citation>
    <scope>NUCLEOTIDE SEQUENCE [LARGE SCALE GENOMIC DNA]</scope>
    <source>
        <strain evidence="2 3">DSM 27648</strain>
    </source>
</reference>
<gene>
    <name evidence="2" type="ORF">AKJ09_10378</name>
</gene>
<evidence type="ECO:0000313" key="2">
    <source>
        <dbReference type="EMBL" id="AKV03715.1"/>
    </source>
</evidence>
<protein>
    <submittedName>
        <fullName evidence="2">Thioesterase family protein</fullName>
    </submittedName>
</protein>
<dbReference type="Gene3D" id="3.10.129.10">
    <property type="entry name" value="Hotdog Thioesterase"/>
    <property type="match status" value="1"/>
</dbReference>
<accession>A0A0K1QE76</accession>
<dbReference type="GO" id="GO:0016790">
    <property type="term" value="F:thiolester hydrolase activity"/>
    <property type="evidence" value="ECO:0007669"/>
    <property type="project" value="UniProtKB-ARBA"/>
</dbReference>
<feature type="domain" description="Thioesterase" evidence="1">
    <location>
        <begin position="60"/>
        <end position="138"/>
    </location>
</feature>
<dbReference type="CDD" id="cd03443">
    <property type="entry name" value="PaaI_thioesterase"/>
    <property type="match status" value="1"/>
</dbReference>
<dbReference type="KEGG" id="llu:AKJ09_10378"/>
<dbReference type="InterPro" id="IPR052061">
    <property type="entry name" value="PTE-AB_protein"/>
</dbReference>
<dbReference type="Pfam" id="PF03061">
    <property type="entry name" value="4HBT"/>
    <property type="match status" value="1"/>
</dbReference>
<dbReference type="AlphaFoldDB" id="A0A0K1QE76"/>
<evidence type="ECO:0000313" key="3">
    <source>
        <dbReference type="Proteomes" id="UP000064967"/>
    </source>
</evidence>
<keyword evidence="3" id="KW-1185">Reference proteome</keyword>
<dbReference type="Proteomes" id="UP000064967">
    <property type="component" value="Chromosome"/>
</dbReference>
<dbReference type="PATRIC" id="fig|1391654.3.peg.10519"/>
<dbReference type="PANTHER" id="PTHR47260">
    <property type="entry name" value="UPF0644 PROTEIN PB2B4.06"/>
    <property type="match status" value="1"/>
</dbReference>
<proteinExistence type="predicted"/>
<dbReference type="EMBL" id="CP012333">
    <property type="protein sequence ID" value="AKV03715.1"/>
    <property type="molecule type" value="Genomic_DNA"/>
</dbReference>
<organism evidence="2 3">
    <name type="scientific">Labilithrix luteola</name>
    <dbReference type="NCBI Taxonomy" id="1391654"/>
    <lineage>
        <taxon>Bacteria</taxon>
        <taxon>Pseudomonadati</taxon>
        <taxon>Myxococcota</taxon>
        <taxon>Polyangia</taxon>
        <taxon>Polyangiales</taxon>
        <taxon>Labilitrichaceae</taxon>
        <taxon>Labilithrix</taxon>
    </lineage>
</organism>
<dbReference type="InterPro" id="IPR006683">
    <property type="entry name" value="Thioestr_dom"/>
</dbReference>
<dbReference type="PANTHER" id="PTHR47260:SF1">
    <property type="entry name" value="UPF0644 PROTEIN PB2B4.06"/>
    <property type="match status" value="1"/>
</dbReference>
<sequence length="161" mass="17235">MTGLSFVPMSTALQDQYAPHNECFGCGPANTKGLRIKSRVEGDEVVAEFTPEAHHIAFPGVVNGGIIGAILDCHSNWTAAYHVMKTAGAETPPCTVTADYAIKLKRPTPTGVTLYLRAKVVESEADRAVVEATLEANGKVTATCRGLFVAVKEGHPAFHRW</sequence>
<dbReference type="InterPro" id="IPR029069">
    <property type="entry name" value="HotDog_dom_sf"/>
</dbReference>
<dbReference type="SUPFAM" id="SSF54637">
    <property type="entry name" value="Thioesterase/thiol ester dehydrase-isomerase"/>
    <property type="match status" value="1"/>
</dbReference>
<name>A0A0K1QE76_9BACT</name>
<evidence type="ECO:0000259" key="1">
    <source>
        <dbReference type="Pfam" id="PF03061"/>
    </source>
</evidence>